<accession>A0A1J5P2Y7</accession>
<proteinExistence type="predicted"/>
<evidence type="ECO:0000313" key="1">
    <source>
        <dbReference type="EMBL" id="OIQ65510.1"/>
    </source>
</evidence>
<name>A0A1J5P2Y7_9ZZZZ</name>
<reference evidence="1" key="1">
    <citation type="submission" date="2016-10" db="EMBL/GenBank/DDBJ databases">
        <title>Sequence of Gallionella enrichment culture.</title>
        <authorList>
            <person name="Poehlein A."/>
            <person name="Muehling M."/>
            <person name="Daniel R."/>
        </authorList>
    </citation>
    <scope>NUCLEOTIDE SEQUENCE</scope>
</reference>
<organism evidence="1">
    <name type="scientific">mine drainage metagenome</name>
    <dbReference type="NCBI Taxonomy" id="410659"/>
    <lineage>
        <taxon>unclassified sequences</taxon>
        <taxon>metagenomes</taxon>
        <taxon>ecological metagenomes</taxon>
    </lineage>
</organism>
<dbReference type="AlphaFoldDB" id="A0A1J5P2Y7"/>
<gene>
    <name evidence="1" type="ORF">GALL_529300</name>
</gene>
<sequence length="326" mass="36071">MQQHGRIGTIKQQTGNDSVVIGQTGIGQNTCLARQTDHFRADKGFDRIALIDLTDGARRDHQPLVAGDRDPVRIDCRGATGNAVVGPDKTCNKRRLRFVIQFLGRAQLFKPAMVHHGNVVRQHQGLRLVVCDVDKSGAKSGLQLLELDLHVLAQFQIKRTQRFIEQQQGGFQYQAAGNGHTLLLPARELVDPLVLGTGQADAFQHVADAAFDLILGDTAAGQTIANVVAHVHHRKQGQMLEHHVDRAPVRRHAVHGLATNQNIPKVRTQKTRDHAQQRCFSATRWPEDREEAAPLDTERQIVDGAKSTVVFGNMDSLKIGLRRSKC</sequence>
<dbReference type="EMBL" id="MLJW01007269">
    <property type="protein sequence ID" value="OIQ65510.1"/>
    <property type="molecule type" value="Genomic_DNA"/>
</dbReference>
<dbReference type="AntiFam" id="ANF00095">
    <property type="entry name" value="Shadow ORF (opposite ABC transporters)"/>
</dbReference>
<comment type="caution">
    <text evidence="1">The sequence shown here is derived from an EMBL/GenBank/DDBJ whole genome shotgun (WGS) entry which is preliminary data.</text>
</comment>
<protein>
    <submittedName>
        <fullName evidence="1">Uncharacterized protein</fullName>
    </submittedName>
</protein>